<dbReference type="Proteomes" id="UP000500767">
    <property type="component" value="Chromosome"/>
</dbReference>
<dbReference type="Pfam" id="PF19263">
    <property type="entry name" value="DUF5906"/>
    <property type="match status" value="1"/>
</dbReference>
<gene>
    <name evidence="3" type="ORF">HN018_02845</name>
</gene>
<evidence type="ECO:0000313" key="4">
    <source>
        <dbReference type="Proteomes" id="UP000500767"/>
    </source>
</evidence>
<reference evidence="3 4" key="1">
    <citation type="journal article" date="2014" name="World J. Microbiol. Biotechnol.">
        <title>Biodiversity and physiological characteristics of Antarctic and Arctic lichens-associated bacteria.</title>
        <authorList>
            <person name="Lee Y.M."/>
            <person name="Kim E.H."/>
            <person name="Lee H.K."/>
            <person name="Hong S.G."/>
        </authorList>
    </citation>
    <scope>NUCLEOTIDE SEQUENCE [LARGE SCALE GENOMIC DNA]</scope>
    <source>
        <strain evidence="3 4">PAMC 26569</strain>
    </source>
</reference>
<dbReference type="AlphaFoldDB" id="A0A6M8HLB3"/>
<dbReference type="EMBL" id="CP053708">
    <property type="protein sequence ID" value="QKE89127.1"/>
    <property type="molecule type" value="Genomic_DNA"/>
</dbReference>
<accession>A0A6M8HLB3</accession>
<evidence type="ECO:0000259" key="2">
    <source>
        <dbReference type="Pfam" id="PF19263"/>
    </source>
</evidence>
<organism evidence="3 4">
    <name type="scientific">Lichenicola cladoniae</name>
    <dbReference type="NCBI Taxonomy" id="1484109"/>
    <lineage>
        <taxon>Bacteria</taxon>
        <taxon>Pseudomonadati</taxon>
        <taxon>Pseudomonadota</taxon>
        <taxon>Alphaproteobacteria</taxon>
        <taxon>Acetobacterales</taxon>
        <taxon>Acetobacteraceae</taxon>
        <taxon>Lichenicola</taxon>
    </lineage>
</organism>
<evidence type="ECO:0000256" key="1">
    <source>
        <dbReference type="SAM" id="MobiDB-lite"/>
    </source>
</evidence>
<keyword evidence="4" id="KW-1185">Reference proteome</keyword>
<feature type="domain" description="NrS-1 polymerase-like helicase" evidence="2">
    <location>
        <begin position="2"/>
        <end position="47"/>
    </location>
</feature>
<proteinExistence type="predicted"/>
<dbReference type="InterPro" id="IPR045455">
    <property type="entry name" value="NrS-1_pol-like_helicase"/>
</dbReference>
<protein>
    <recommendedName>
        <fullName evidence="2">NrS-1 polymerase-like helicase domain-containing protein</fullName>
    </recommendedName>
</protein>
<dbReference type="KEGG" id="lck:HN018_02845"/>
<evidence type="ECO:0000313" key="3">
    <source>
        <dbReference type="EMBL" id="QKE89127.1"/>
    </source>
</evidence>
<sequence>MLKSLITEPYLTVEAKFQNAIQSPNYLHVMMASNEEWVVPASQDARRFFVLEVSEKMKNDHAYFGAIAAQMEAGGYEAMLHDLLALDLTGFNVRAVPVTEGLQRQRKLSLPTTEAWWQDCLDRGYVFRSKLGLEAVFGTWHEEVSTEILFASYLDFAEHRRERQILSREMLGRFMKKMGGKAKRLSYAPVGEHLTDETSAYGSTTRKAKPVEHPRPPGYSLGGISLSRADFAKKTGLNIEWSDPDGA</sequence>
<name>A0A6M8HLB3_9PROT</name>
<feature type="region of interest" description="Disordered" evidence="1">
    <location>
        <begin position="198"/>
        <end position="223"/>
    </location>
</feature>